<dbReference type="Proteomes" id="UP000768567">
    <property type="component" value="Unassembled WGS sequence"/>
</dbReference>
<dbReference type="EMBL" id="JADCKC010000001">
    <property type="protein sequence ID" value="MBE5037084.1"/>
    <property type="molecule type" value="Genomic_DNA"/>
</dbReference>
<dbReference type="InterPro" id="IPR045721">
    <property type="entry name" value="DUF6075"/>
</dbReference>
<keyword evidence="2" id="KW-1185">Reference proteome</keyword>
<reference evidence="1 2" key="1">
    <citation type="submission" date="2020-10" db="EMBL/GenBank/DDBJ databases">
        <title>ChiBAC.</title>
        <authorList>
            <person name="Zenner C."/>
            <person name="Hitch T.C.A."/>
            <person name="Clavel T."/>
        </authorList>
    </citation>
    <scope>NUCLEOTIDE SEQUENCE [LARGE SCALE GENOMIC DNA]</scope>
    <source>
        <strain evidence="1 2">DSM 109015</strain>
    </source>
</reference>
<evidence type="ECO:0000313" key="2">
    <source>
        <dbReference type="Proteomes" id="UP000768567"/>
    </source>
</evidence>
<accession>A0ABR9R1T1</accession>
<name>A0ABR9R1T1_9FIRM</name>
<evidence type="ECO:0000313" key="1">
    <source>
        <dbReference type="EMBL" id="MBE5037084.1"/>
    </source>
</evidence>
<comment type="caution">
    <text evidence="1">The sequence shown here is derived from an EMBL/GenBank/DDBJ whole genome shotgun (WGS) entry which is preliminary data.</text>
</comment>
<gene>
    <name evidence="1" type="ORF">INF35_04715</name>
</gene>
<dbReference type="RefSeq" id="WP_193500341.1">
    <property type="nucleotide sequence ID" value="NZ_JADCKC010000001.1"/>
</dbReference>
<sequence>MSIKFKNREHEKFYEQCLARIGSLDPYHKAFFYTMGISGDTRNHIEDVFDFQEDVIRPEGLNKGWQTSGSTCLTRLAFNLWNGWNSDGYATPYDLFGTSDAAFMLEAVRLRYPEYCREPQAPSVRRAR</sequence>
<proteinExistence type="predicted"/>
<protein>
    <submittedName>
        <fullName evidence="1">Uncharacterized protein</fullName>
    </submittedName>
</protein>
<organism evidence="1 2">
    <name type="scientific">Gemmiger gallinarum</name>
    <dbReference type="NCBI Taxonomy" id="2779354"/>
    <lineage>
        <taxon>Bacteria</taxon>
        <taxon>Bacillati</taxon>
        <taxon>Bacillota</taxon>
        <taxon>Clostridia</taxon>
        <taxon>Eubacteriales</taxon>
        <taxon>Gemmiger</taxon>
    </lineage>
</organism>
<dbReference type="Pfam" id="PF19552">
    <property type="entry name" value="DUF6075"/>
    <property type="match status" value="1"/>
</dbReference>